<dbReference type="OrthoDB" id="9809841at2"/>
<accession>A0A1I9YEP1</accession>
<reference evidence="3" key="2">
    <citation type="submission" date="2021-06" db="EMBL/GenBank/DDBJ databases">
        <authorList>
            <person name="Rogers T.H."/>
            <person name="Ramsay J.P."/>
            <person name="Wang P."/>
            <person name="Terpolilli J."/>
        </authorList>
    </citation>
    <scope>NUCLEOTIDE SEQUENCE</scope>
    <source>
        <strain evidence="3">WSM5005</strain>
    </source>
</reference>
<sequence length="552" mass="61802">MSDTPTQERKDNPQDLRTYLEKLERAGKLFRISRPICKETELMPLVKWQFRGLPESERRGFLFEHVVDAKGNKVNGGAAVGIYASSKEVYALGMGCDVKDVKQRWQEAQAAPIAPRIVEYGPVQEEVHMGDDLLAHSGLDEFALPISTPGFDVGPYTTASNWVTKDPETGWLNVGNYRGQIKGPDRMGVLLGHLNHGSIHWHAYRKLGKVMPAALVIGGPPALTYAAGTRLPYGVEEYAVAGSLIGEPLDLVRCKTVDLQVPANAELVIEGYFLTDCMEPEAPFGEYTGYMGEREYNAVFQVTAITHRSNPVFTNITSQMPPSESSMLKKVGQDNTYLFHLRNHCGIPQVVDVAFHQIALDYWCVVKMKPCDPAVAWQALYALPGRHNHVGKFAIAVDEDIDPNDLESVIWAMCYRTQPHKDFVTLPERCMGLDPSAERRYATRDGHSNELLYGSMMLVNAMRKKNMAPVSLPARPFMENAKAIWEELGLPSLTPRMPWFGYELGLRSERDREEAQWAVEGNYHKVGERALAKRLPIGDDGRPDENAIKEME</sequence>
<dbReference type="InterPro" id="IPR049381">
    <property type="entry name" value="UbiD-like_C"/>
</dbReference>
<protein>
    <submittedName>
        <fullName evidence="3">UbiD family decarboxylase</fullName>
    </submittedName>
</protein>
<dbReference type="PANTHER" id="PTHR30108:SF17">
    <property type="entry name" value="FERULIC ACID DECARBOXYLASE 1"/>
    <property type="match status" value="1"/>
</dbReference>
<evidence type="ECO:0000259" key="1">
    <source>
        <dbReference type="Pfam" id="PF01977"/>
    </source>
</evidence>
<dbReference type="Pfam" id="PF01977">
    <property type="entry name" value="UbiD"/>
    <property type="match status" value="1"/>
</dbReference>
<keyword evidence="4" id="KW-1185">Reference proteome</keyword>
<dbReference type="SUPFAM" id="SSF50475">
    <property type="entry name" value="FMN-binding split barrel"/>
    <property type="match status" value="1"/>
</dbReference>
<dbReference type="STRING" id="754502.BJG93_04770"/>
<feature type="domain" description="3-octaprenyl-4-hydroxybenzoate carboxy-lyase-like Rift-related" evidence="1">
    <location>
        <begin position="120"/>
        <end position="317"/>
    </location>
</feature>
<dbReference type="SUPFAM" id="SSF143968">
    <property type="entry name" value="UbiD C-terminal domain-like"/>
    <property type="match status" value="1"/>
</dbReference>
<name>A0A1I9YEP1_9BURK</name>
<dbReference type="Pfam" id="PF20696">
    <property type="entry name" value="UbiD_C"/>
    <property type="match status" value="1"/>
</dbReference>
<dbReference type="PANTHER" id="PTHR30108">
    <property type="entry name" value="3-OCTAPRENYL-4-HYDROXYBENZOATE CARBOXY-LYASE-RELATED"/>
    <property type="match status" value="1"/>
</dbReference>
<evidence type="ECO:0000313" key="4">
    <source>
        <dbReference type="Proteomes" id="UP000179860"/>
    </source>
</evidence>
<gene>
    <name evidence="3" type="ORF">BJG93_04770</name>
</gene>
<organism evidence="3 4">
    <name type="scientific">Paraburkholderia sprentiae WSM5005</name>
    <dbReference type="NCBI Taxonomy" id="754502"/>
    <lineage>
        <taxon>Bacteria</taxon>
        <taxon>Pseudomonadati</taxon>
        <taxon>Pseudomonadota</taxon>
        <taxon>Betaproteobacteria</taxon>
        <taxon>Burkholderiales</taxon>
        <taxon>Burkholderiaceae</taxon>
        <taxon>Paraburkholderia</taxon>
    </lineage>
</organism>
<dbReference type="KEGG" id="pspw:BJG93_04770"/>
<reference evidence="3" key="1">
    <citation type="submission" date="2016-09" db="EMBL/GenBank/DDBJ databases">
        <title>The Complete Genome of Burkholderia sprentiae wsm5005.</title>
        <authorList>
            <person name="De Meyer S."/>
            <person name="Wang P."/>
            <person name="Terpolilli J."/>
        </authorList>
    </citation>
    <scope>NUCLEOTIDE SEQUENCE [LARGE SCALE GENOMIC DNA]</scope>
    <source>
        <strain evidence="3">WSM5005</strain>
    </source>
</reference>
<evidence type="ECO:0000259" key="2">
    <source>
        <dbReference type="Pfam" id="PF20696"/>
    </source>
</evidence>
<dbReference type="InterPro" id="IPR002830">
    <property type="entry name" value="UbiD"/>
</dbReference>
<feature type="domain" description="3-octaprenyl-4-hydroxybenzoate carboxy-lyase-like C-terminal" evidence="2">
    <location>
        <begin position="338"/>
        <end position="441"/>
    </location>
</feature>
<dbReference type="GO" id="GO:0016831">
    <property type="term" value="F:carboxy-lyase activity"/>
    <property type="evidence" value="ECO:0007669"/>
    <property type="project" value="InterPro"/>
</dbReference>
<proteinExistence type="predicted"/>
<dbReference type="Gene3D" id="3.40.1670.10">
    <property type="entry name" value="UbiD C-terminal domain-like"/>
    <property type="match status" value="1"/>
</dbReference>
<dbReference type="EMBL" id="CP017561">
    <property type="protein sequence ID" value="APA84774.1"/>
    <property type="molecule type" value="Genomic_DNA"/>
</dbReference>
<evidence type="ECO:0000313" key="3">
    <source>
        <dbReference type="EMBL" id="APA84774.1"/>
    </source>
</evidence>
<dbReference type="InterPro" id="IPR048304">
    <property type="entry name" value="UbiD_Rift_dom"/>
</dbReference>
<dbReference type="GO" id="GO:0005737">
    <property type="term" value="C:cytoplasm"/>
    <property type="evidence" value="ECO:0007669"/>
    <property type="project" value="TreeGrafter"/>
</dbReference>
<dbReference type="AlphaFoldDB" id="A0A1I9YEP1"/>
<dbReference type="Proteomes" id="UP000179860">
    <property type="component" value="Chromosome 1"/>
</dbReference>